<evidence type="ECO:0000256" key="2">
    <source>
        <dbReference type="SAM" id="Phobius"/>
    </source>
</evidence>
<accession>A0ABD3NHG6</accession>
<evidence type="ECO:0000256" key="1">
    <source>
        <dbReference type="SAM" id="MobiDB-lite"/>
    </source>
</evidence>
<evidence type="ECO:0000313" key="4">
    <source>
        <dbReference type="Proteomes" id="UP001516023"/>
    </source>
</evidence>
<keyword evidence="4" id="KW-1185">Reference proteome</keyword>
<comment type="caution">
    <text evidence="3">The sequence shown here is derived from an EMBL/GenBank/DDBJ whole genome shotgun (WGS) entry which is preliminary data.</text>
</comment>
<keyword evidence="2" id="KW-0812">Transmembrane</keyword>
<name>A0ABD3NHG6_9STRA</name>
<feature type="region of interest" description="Disordered" evidence="1">
    <location>
        <begin position="1"/>
        <end position="25"/>
    </location>
</feature>
<feature type="transmembrane region" description="Helical" evidence="2">
    <location>
        <begin position="65"/>
        <end position="84"/>
    </location>
</feature>
<gene>
    <name evidence="3" type="ORF">HJC23_000605</name>
</gene>
<dbReference type="EMBL" id="JABMIG020000537">
    <property type="protein sequence ID" value="KAL3775456.1"/>
    <property type="molecule type" value="Genomic_DNA"/>
</dbReference>
<organism evidence="3 4">
    <name type="scientific">Cyclotella cryptica</name>
    <dbReference type="NCBI Taxonomy" id="29204"/>
    <lineage>
        <taxon>Eukaryota</taxon>
        <taxon>Sar</taxon>
        <taxon>Stramenopiles</taxon>
        <taxon>Ochrophyta</taxon>
        <taxon>Bacillariophyta</taxon>
        <taxon>Coscinodiscophyceae</taxon>
        <taxon>Thalassiosirophycidae</taxon>
        <taxon>Stephanodiscales</taxon>
        <taxon>Stephanodiscaceae</taxon>
        <taxon>Cyclotella</taxon>
    </lineage>
</organism>
<dbReference type="AlphaFoldDB" id="A0ABD3NHG6"/>
<feature type="transmembrane region" description="Helical" evidence="2">
    <location>
        <begin position="96"/>
        <end position="115"/>
    </location>
</feature>
<dbReference type="Proteomes" id="UP001516023">
    <property type="component" value="Unassembled WGS sequence"/>
</dbReference>
<feature type="transmembrane region" description="Helical" evidence="2">
    <location>
        <begin position="231"/>
        <end position="256"/>
    </location>
</feature>
<reference evidence="3 4" key="1">
    <citation type="journal article" date="2020" name="G3 (Bethesda)">
        <title>Improved Reference Genome for Cyclotella cryptica CCMP332, a Model for Cell Wall Morphogenesis, Salinity Adaptation, and Lipid Production in Diatoms (Bacillariophyta).</title>
        <authorList>
            <person name="Roberts W.R."/>
            <person name="Downey K.M."/>
            <person name="Ruck E.C."/>
            <person name="Traller J.C."/>
            <person name="Alverson A.J."/>
        </authorList>
    </citation>
    <scope>NUCLEOTIDE SEQUENCE [LARGE SCALE GENOMIC DNA]</scope>
    <source>
        <strain evidence="3 4">CCMP332</strain>
    </source>
</reference>
<feature type="region of interest" description="Disordered" evidence="1">
    <location>
        <begin position="278"/>
        <end position="307"/>
    </location>
</feature>
<keyword evidence="2" id="KW-0472">Membrane</keyword>
<keyword evidence="2" id="KW-1133">Transmembrane helix</keyword>
<evidence type="ECO:0000313" key="3">
    <source>
        <dbReference type="EMBL" id="KAL3775456.1"/>
    </source>
</evidence>
<sequence length="307" mass="33490">MSYQNPTQPSTQELYGEDDANTSSHQRLLPSYKQSPNLANPNVGVSNSSRGQGTTLSEIVSKVRFMNVTVSLFVILFHSLPILLNPIRLTLLLASPIRLILEAILAILAFTLLVVEGRIPVVGQKALDFIRGNHSERQCFDVDTARGRLTALMVTAGACALINYLTIVAHRDTSADDAAKRSGDSHEEVIHSSLSNATFANNSTIDNRMIDSRSNSNNISGSHKLYASIKILAQCTVLSPTMWFIVSLVVYTLYIMRTYPDYVHLRAFSEPSLSESSASRDRAVAVNDSSGGSGYQSSVPSWAKPVI</sequence>
<feature type="compositionally biased region" description="Polar residues" evidence="1">
    <location>
        <begin position="1"/>
        <end position="13"/>
    </location>
</feature>
<feature type="compositionally biased region" description="Polar residues" evidence="1">
    <location>
        <begin position="287"/>
        <end position="300"/>
    </location>
</feature>
<proteinExistence type="predicted"/>
<protein>
    <submittedName>
        <fullName evidence="3">Uncharacterized protein</fullName>
    </submittedName>
</protein>